<keyword evidence="2" id="KW-1185">Reference proteome</keyword>
<accession>A0A7T8JTR5</accession>
<gene>
    <name evidence="1" type="ORF">FKW44_022858</name>
</gene>
<protein>
    <submittedName>
        <fullName evidence="1">Uncharacterized protein</fullName>
    </submittedName>
</protein>
<reference evidence="2" key="1">
    <citation type="submission" date="2021-01" db="EMBL/GenBank/DDBJ databases">
        <title>Caligus Genome Assembly.</title>
        <authorList>
            <person name="Gallardo-Escarate C."/>
        </authorList>
    </citation>
    <scope>NUCLEOTIDE SEQUENCE [LARGE SCALE GENOMIC DNA]</scope>
</reference>
<name>A0A7T8JTR5_CALRO</name>
<dbReference type="AlphaFoldDB" id="A0A7T8JTR5"/>
<organism evidence="1 2">
    <name type="scientific">Caligus rogercresseyi</name>
    <name type="common">Sea louse</name>
    <dbReference type="NCBI Taxonomy" id="217165"/>
    <lineage>
        <taxon>Eukaryota</taxon>
        <taxon>Metazoa</taxon>
        <taxon>Ecdysozoa</taxon>
        <taxon>Arthropoda</taxon>
        <taxon>Crustacea</taxon>
        <taxon>Multicrustacea</taxon>
        <taxon>Hexanauplia</taxon>
        <taxon>Copepoda</taxon>
        <taxon>Siphonostomatoida</taxon>
        <taxon>Caligidae</taxon>
        <taxon>Caligus</taxon>
    </lineage>
</organism>
<sequence>MTATMAMRRFLKTLQTFTRSPHMPPHSWLTAAFRASIFGGEACRPWTQCAARRRSPRFG</sequence>
<dbReference type="Proteomes" id="UP000595437">
    <property type="component" value="Chromosome 17"/>
</dbReference>
<feature type="non-terminal residue" evidence="1">
    <location>
        <position position="59"/>
    </location>
</feature>
<evidence type="ECO:0000313" key="1">
    <source>
        <dbReference type="EMBL" id="QQP34827.1"/>
    </source>
</evidence>
<proteinExistence type="predicted"/>
<evidence type="ECO:0000313" key="2">
    <source>
        <dbReference type="Proteomes" id="UP000595437"/>
    </source>
</evidence>
<dbReference type="EMBL" id="CP045906">
    <property type="protein sequence ID" value="QQP34827.1"/>
    <property type="molecule type" value="Genomic_DNA"/>
</dbReference>